<feature type="domain" description="NIDO" evidence="5">
    <location>
        <begin position="758"/>
        <end position="895"/>
    </location>
</feature>
<dbReference type="PRINTS" id="PR00313">
    <property type="entry name" value="CABNDNGRPT"/>
</dbReference>
<evidence type="ECO:0000256" key="2">
    <source>
        <dbReference type="ARBA" id="ARBA00022525"/>
    </source>
</evidence>
<dbReference type="GO" id="GO:0007160">
    <property type="term" value="P:cell-matrix adhesion"/>
    <property type="evidence" value="ECO:0007669"/>
    <property type="project" value="InterPro"/>
</dbReference>
<keyword evidence="2" id="KW-0964">Secreted</keyword>
<evidence type="ECO:0000256" key="4">
    <source>
        <dbReference type="SAM" id="MobiDB-lite"/>
    </source>
</evidence>
<reference evidence="6 7" key="1">
    <citation type="submission" date="2018-06" db="EMBL/GenBank/DDBJ databases">
        <authorList>
            <consortium name="Pathogen Informatics"/>
            <person name="Doyle S."/>
        </authorList>
    </citation>
    <scope>NUCLEOTIDE SEQUENCE [LARGE SCALE GENOMIC DNA]</scope>
    <source>
        <strain evidence="6 7">NCTC7911</strain>
    </source>
</reference>
<feature type="compositionally biased region" description="Polar residues" evidence="4">
    <location>
        <begin position="658"/>
        <end position="673"/>
    </location>
</feature>
<evidence type="ECO:0000256" key="1">
    <source>
        <dbReference type="ARBA" id="ARBA00004613"/>
    </source>
</evidence>
<dbReference type="InterPro" id="IPR001343">
    <property type="entry name" value="Hemolysn_Ca-bd"/>
</dbReference>
<feature type="region of interest" description="Disordered" evidence="4">
    <location>
        <begin position="651"/>
        <end position="673"/>
    </location>
</feature>
<dbReference type="Gene3D" id="2.150.10.10">
    <property type="entry name" value="Serralysin-like metalloprotease, C-terminal"/>
    <property type="match status" value="3"/>
</dbReference>
<dbReference type="GeneID" id="302269643"/>
<name>A0A378QFV1_MORLA</name>
<organism evidence="6 7">
    <name type="scientific">Moraxella lacunata</name>
    <dbReference type="NCBI Taxonomy" id="477"/>
    <lineage>
        <taxon>Bacteria</taxon>
        <taxon>Pseudomonadati</taxon>
        <taxon>Pseudomonadota</taxon>
        <taxon>Gammaproteobacteria</taxon>
        <taxon>Moraxellales</taxon>
        <taxon>Moraxellaceae</taxon>
        <taxon>Moraxella</taxon>
    </lineage>
</organism>
<dbReference type="InterPro" id="IPR011049">
    <property type="entry name" value="Serralysin-like_metalloprot_C"/>
</dbReference>
<evidence type="ECO:0000313" key="6">
    <source>
        <dbReference type="EMBL" id="STY99638.1"/>
    </source>
</evidence>
<dbReference type="PROSITE" id="PS00330">
    <property type="entry name" value="HEMOLYSIN_CALCIUM"/>
    <property type="match status" value="3"/>
</dbReference>
<dbReference type="SUPFAM" id="SSF53474">
    <property type="entry name" value="alpha/beta-Hydrolases"/>
    <property type="match status" value="1"/>
</dbReference>
<dbReference type="PANTHER" id="PTHR38340">
    <property type="entry name" value="S-LAYER PROTEIN"/>
    <property type="match status" value="1"/>
</dbReference>
<evidence type="ECO:0000259" key="5">
    <source>
        <dbReference type="SMART" id="SM00539"/>
    </source>
</evidence>
<dbReference type="InterPro" id="IPR029058">
    <property type="entry name" value="AB_hydrolase_fold"/>
</dbReference>
<comment type="subcellular location">
    <subcellularLocation>
        <location evidence="1">Secreted</location>
    </subcellularLocation>
</comment>
<protein>
    <submittedName>
        <fullName evidence="6">Cyclolysin</fullName>
    </submittedName>
</protein>
<dbReference type="InterPro" id="IPR003886">
    <property type="entry name" value="NIDO_dom"/>
</dbReference>
<proteinExistence type="predicted"/>
<keyword evidence="7" id="KW-1185">Reference proteome</keyword>
<gene>
    <name evidence="6" type="primary">cya_3</name>
    <name evidence="6" type="ORF">NCTC7911_01016</name>
</gene>
<dbReference type="PANTHER" id="PTHR38340:SF1">
    <property type="entry name" value="S-LAYER PROTEIN"/>
    <property type="match status" value="1"/>
</dbReference>
<dbReference type="Pfam" id="PF06119">
    <property type="entry name" value="NIDO"/>
    <property type="match status" value="1"/>
</dbReference>
<dbReference type="InterPro" id="IPR050557">
    <property type="entry name" value="RTX_toxin/Mannuronan_C5-epim"/>
</dbReference>
<dbReference type="InterPro" id="IPR018511">
    <property type="entry name" value="Hemolysin-typ_Ca-bd_CS"/>
</dbReference>
<dbReference type="RefSeq" id="WP_115247433.1">
    <property type="nucleotide sequence ID" value="NZ_UGQC01000001.1"/>
</dbReference>
<dbReference type="SMART" id="SM00539">
    <property type="entry name" value="NIDO"/>
    <property type="match status" value="1"/>
</dbReference>
<dbReference type="Gene3D" id="3.40.50.1820">
    <property type="entry name" value="alpha/beta hydrolase"/>
    <property type="match status" value="1"/>
</dbReference>
<sequence>MKNTTVNIVSSQKVISTFDIDNQSMSVQAVPNVGFVILNKDTKLSPKQLRTAKKGNDLVIKTTDDDETYLVIKDYFITDDVQIIGVSNDQFAPYIISPVESTATATLGAVIAETNYTPYLLGLLGVGGVALASGGSDDKGGTSLSTSQITPNPVHPPSNTPIEILLSNLNVDEHATGAVIGTLSVDNTDSYTYMVNDDRFEILNNQLKLKNGIVLDHEAERSVTIEISAINQNGLSHKQSFSILINDINEAPTDITLSINSILENERSLGSVYISDDKFTDYAYQINDPRFEIIDGYLRVKDDHVIDYETEKQLDISIKVIDEDLSFSKEFTIDVKDVLEKTTLTGDDQNNTLGFIDSNDQYYIFGGTGDDILTGGTNNDILRGGAGTDIMDGGAGDDKFIIVGDLTLGGKLDSDEDAELLGVALSSLNGQNLNEDNNGAVEIIRGGDGEDTLYVYGNADLSNYDLSGIEHVVLRSDVKFTATQLQGFKTVKGDGLSTLRIDNKTESEQTVDLSELQLTGIGHIGLNNTKLSFTELGQLGGVNSVSGKGALITTNPNIDLKGISLDTSIDAMCIDDSGQSKPITGATYVESTELISSIQDGFRLVEGDERNNKLNGYRTDDRIIGGLGNDEIRAEDGNDEIWGDEGALEIDPLDDATENNTTNPNDSNLPNQTSSLRLVNNLGGEKGFGESFLDRNDDGSTGEIDITSVFGEEGLNFFGTKYTSLYINNNGNITFNGPSGQYTPNQIDGGVNNPIIAAFWADVDTNGGETTVSQGGNSTGSNLVWHDLNAENKTLTVTWDDVGYYSSRTDKTNAFQIQLVGKENGNFDIVYRYEDIQWTTGEASGGSSGLGGTVARAGYSSGDGVHYHELAESGDQEKMLTLKGTQTFAVSNSHVLEKATHDTIDAGEGDDVIVGGRGNDKIDGGEGQDIAKYLLNKADYKVEQQGGQTIVTALRGNEGTDTLVNIEKLVFADGEIEIKPLKTSEQIFNDLENGGYYSTLWRMVDAVQYNSETANMSIVKPSEIDMQEAGLQFLRGDVLGLDAQKFEGNIYHSEFGQATVAIVQDALFISFAKDEGKSASSDELYQSFIPIISAVDKYLQKYNHSIKTVYVAGHDMGGGTVERYMNEHSDGQFGVNYKGVTYSANPYNDFYNPNSIGGFDKRLVQFEWDNSWAADAGVNKGHVVNMHNIGKNGWFDSEFLSNANGFWQTVSGKYSSLEYFKDITSYFDNELLEKGLAFGKKKGLLGDFLESFIGDDRVFIPFDFQTKKVSTEDSELDLPTVGLAFLEILKAVKEGFIPKSDFTQKYDLTLLSDEEVLNEATKVSETISALLSLKDAAVSIADIGAQFVTNQVLFGGHGKDEYNGGAFDDVLFGSNGDDSLAGGMGNDVIYAGAGDDIIDSPRKFHNFPQFFTNLIIGTDYEKILEEIKKLGEADFSTLISNIVDSTASHSIDTIFDIGFKYIDSLERLYKAGKLDYKVFSLFKQDQALKDDVKGVLKEALGFDAQTGQSKHLVGIVKNLIFMVLDNVIDTVGETFVWRSEGNDVLHGGAGNDTYFIDNPRDRIVDSEGELDALIVTGSRFNWFANNNYLLPEAVEIGILKDDLISKSENFNLSASLLSGTRYLIGNAGNNQIIGGYGDDYIIGGADQDALFGSRGNDVLVGTKLANIEEYGYSINIPENIRELIQEHASGFAVDDEDASLMYGGTGNDSMYGANDNDYFLIDVNRGIGGVGYSNTNNIDKIYNFHIDNPSLALDEDYLVFSAEQLGINYDFVSANTDNSVITNGLNGLDDFSETIAGVNISGYHWFDEYDDKRGLDQLLEFADDDYKALYKVSNLDEYHAYAHDEDVLPAPVFVLNTQTGSLYFDQNGPRQGGNDLVEVAKLQTTENNRDLASFHADQIVILPNFDHLTPII</sequence>
<dbReference type="SUPFAM" id="SSF51120">
    <property type="entry name" value="beta-Roll"/>
    <property type="match status" value="3"/>
</dbReference>
<dbReference type="Proteomes" id="UP000254107">
    <property type="component" value="Unassembled WGS sequence"/>
</dbReference>
<keyword evidence="3" id="KW-0106">Calcium</keyword>
<evidence type="ECO:0000313" key="7">
    <source>
        <dbReference type="Proteomes" id="UP000254107"/>
    </source>
</evidence>
<dbReference type="Pfam" id="PF00353">
    <property type="entry name" value="HemolysinCabind"/>
    <property type="match status" value="7"/>
</dbReference>
<accession>A0A378QFV1</accession>
<evidence type="ECO:0000256" key="3">
    <source>
        <dbReference type="ARBA" id="ARBA00022837"/>
    </source>
</evidence>
<dbReference type="GO" id="GO:0005509">
    <property type="term" value="F:calcium ion binding"/>
    <property type="evidence" value="ECO:0007669"/>
    <property type="project" value="InterPro"/>
</dbReference>
<dbReference type="GO" id="GO:0005576">
    <property type="term" value="C:extracellular region"/>
    <property type="evidence" value="ECO:0007669"/>
    <property type="project" value="UniProtKB-SubCell"/>
</dbReference>
<dbReference type="EMBL" id="UGQC01000001">
    <property type="protein sequence ID" value="STY99638.1"/>
    <property type="molecule type" value="Genomic_DNA"/>
</dbReference>